<reference evidence="1" key="1">
    <citation type="submission" date="2021-11" db="EMBL/GenBank/DDBJ databases">
        <authorList>
            <consortium name="Genoscope - CEA"/>
            <person name="William W."/>
        </authorList>
    </citation>
    <scope>NUCLEOTIDE SEQUENCE</scope>
</reference>
<dbReference type="Proteomes" id="UP000789595">
    <property type="component" value="Unassembled WGS sequence"/>
</dbReference>
<evidence type="ECO:0000313" key="1">
    <source>
        <dbReference type="EMBL" id="CAH0364475.1"/>
    </source>
</evidence>
<gene>
    <name evidence="1" type="ORF">PECAL_1P08380</name>
</gene>
<keyword evidence="2" id="KW-1185">Reference proteome</keyword>
<dbReference type="EMBL" id="CAKKNE010000001">
    <property type="protein sequence ID" value="CAH0364475.1"/>
    <property type="molecule type" value="Genomic_DNA"/>
</dbReference>
<accession>A0A8J2S655</accession>
<evidence type="ECO:0000313" key="2">
    <source>
        <dbReference type="Proteomes" id="UP000789595"/>
    </source>
</evidence>
<sequence length="69" mass="7644">MVHKRLAESHRDEHAKATVRHICAAMAKGHTRAAYDVGVLSEEGFGASVNLTNAYLLYMLGCRSRDERA</sequence>
<protein>
    <submittedName>
        <fullName evidence="1">Uncharacterized protein</fullName>
    </submittedName>
</protein>
<organism evidence="1 2">
    <name type="scientific">Pelagomonas calceolata</name>
    <dbReference type="NCBI Taxonomy" id="35677"/>
    <lineage>
        <taxon>Eukaryota</taxon>
        <taxon>Sar</taxon>
        <taxon>Stramenopiles</taxon>
        <taxon>Ochrophyta</taxon>
        <taxon>Pelagophyceae</taxon>
        <taxon>Pelagomonadales</taxon>
        <taxon>Pelagomonadaceae</taxon>
        <taxon>Pelagomonas</taxon>
    </lineage>
</organism>
<feature type="non-terminal residue" evidence="1">
    <location>
        <position position="69"/>
    </location>
</feature>
<dbReference type="AlphaFoldDB" id="A0A8J2S655"/>
<name>A0A8J2S655_9STRA</name>
<comment type="caution">
    <text evidence="1">The sequence shown here is derived from an EMBL/GenBank/DDBJ whole genome shotgun (WGS) entry which is preliminary data.</text>
</comment>
<proteinExistence type="predicted"/>